<dbReference type="AlphaFoldDB" id="A0A644XWY1"/>
<proteinExistence type="predicted"/>
<name>A0A644XWY1_9ZZZZ</name>
<comment type="caution">
    <text evidence="1">The sequence shown here is derived from an EMBL/GenBank/DDBJ whole genome shotgun (WGS) entry which is preliminary data.</text>
</comment>
<accession>A0A644XWY1</accession>
<evidence type="ECO:0000313" key="1">
    <source>
        <dbReference type="EMBL" id="MPM20298.1"/>
    </source>
</evidence>
<reference evidence="1" key="1">
    <citation type="submission" date="2019-08" db="EMBL/GenBank/DDBJ databases">
        <authorList>
            <person name="Kucharzyk K."/>
            <person name="Murdoch R.W."/>
            <person name="Higgins S."/>
            <person name="Loffler F."/>
        </authorList>
    </citation>
    <scope>NUCLEOTIDE SEQUENCE</scope>
</reference>
<dbReference type="EMBL" id="VSSQ01003353">
    <property type="protein sequence ID" value="MPM20298.1"/>
    <property type="molecule type" value="Genomic_DNA"/>
</dbReference>
<organism evidence="1">
    <name type="scientific">bioreactor metagenome</name>
    <dbReference type="NCBI Taxonomy" id="1076179"/>
    <lineage>
        <taxon>unclassified sequences</taxon>
        <taxon>metagenomes</taxon>
        <taxon>ecological metagenomes</taxon>
    </lineage>
</organism>
<protein>
    <submittedName>
        <fullName evidence="1">Uncharacterized protein</fullName>
    </submittedName>
</protein>
<sequence length="264" mass="28237">MGIIGAEECSVLAIGLNPSGHLLEDVLLGTSNTNVGGRIGSSLKDELHSELLAGGTHDGDAAAHGLIAEVSGERDVHERVTAELVSSADDQIAAGHEVIVDSKVCRGLDYTRVLVSFTSDGDDVGSLLLDAAECLGGAGDCLVDDDRFHLRIVGKAADDADGRFSFIHEVVRIGDVLNDTTTGGRTIFADQPFCTTKVILGLRYGTGDHANVEVCGSRFCRRGFLRSLCKQESCCQKDTKNQSKGLFHFYFSPYVGKFPTYYDT</sequence>
<gene>
    <name evidence="1" type="ORF">SDC9_66727</name>
</gene>